<feature type="signal peptide" evidence="6">
    <location>
        <begin position="1"/>
        <end position="23"/>
    </location>
</feature>
<dbReference type="GO" id="GO:0071555">
    <property type="term" value="P:cell wall organization"/>
    <property type="evidence" value="ECO:0007669"/>
    <property type="project" value="UniProtKB-KW"/>
</dbReference>
<feature type="region of interest" description="Disordered" evidence="7">
    <location>
        <begin position="334"/>
        <end position="360"/>
    </location>
</feature>
<dbReference type="EMBL" id="CP097507">
    <property type="protein sequence ID" value="URE03214.1"/>
    <property type="molecule type" value="Genomic_DNA"/>
</dbReference>
<evidence type="ECO:0000256" key="1">
    <source>
        <dbReference type="ARBA" id="ARBA00022679"/>
    </source>
</evidence>
<keyword evidence="2 6" id="KW-0378">Hydrolase</keyword>
<keyword evidence="6" id="KW-0964">Secreted</keyword>
<reference evidence="10" key="1">
    <citation type="submission" date="2022-05" db="EMBL/GenBank/DDBJ databases">
        <title>The Musa troglodytarum L. genome provides insights into the mechanism of non-climacteric behaviour and enrichment of carotenoids.</title>
        <authorList>
            <person name="Wang J."/>
        </authorList>
    </citation>
    <scope>NUCLEOTIDE SEQUENCE</scope>
    <source>
        <tissue evidence="10">Leaf</tissue>
    </source>
</reference>
<keyword evidence="1 6" id="KW-0808">Transferase</keyword>
<dbReference type="SUPFAM" id="SSF49899">
    <property type="entry name" value="Concanavalin A-like lectins/glucanases"/>
    <property type="match status" value="1"/>
</dbReference>
<dbReference type="GO" id="GO:0042546">
    <property type="term" value="P:cell wall biogenesis"/>
    <property type="evidence" value="ECO:0007669"/>
    <property type="project" value="InterPro"/>
</dbReference>
<dbReference type="EC" id="2.4.1.207" evidence="6"/>
<dbReference type="PANTHER" id="PTHR31062">
    <property type="entry name" value="XYLOGLUCAN ENDOTRANSGLUCOSYLASE/HYDROLASE PROTEIN 8-RELATED"/>
    <property type="match status" value="1"/>
</dbReference>
<evidence type="ECO:0000256" key="3">
    <source>
        <dbReference type="ARBA" id="ARBA00023157"/>
    </source>
</evidence>
<keyword evidence="3" id="KW-1015">Disulfide bond</keyword>
<evidence type="ECO:0000259" key="9">
    <source>
        <dbReference type="Pfam" id="PF06955"/>
    </source>
</evidence>
<name>A0A9E7K3I7_9LILI</name>
<dbReference type="InterPro" id="IPR013320">
    <property type="entry name" value="ConA-like_dom_sf"/>
</dbReference>
<evidence type="ECO:0000256" key="7">
    <source>
        <dbReference type="SAM" id="MobiDB-lite"/>
    </source>
</evidence>
<dbReference type="GO" id="GO:0016762">
    <property type="term" value="F:xyloglucan:xyloglucosyl transferase activity"/>
    <property type="evidence" value="ECO:0007669"/>
    <property type="project" value="UniProtKB-EC"/>
</dbReference>
<comment type="function">
    <text evidence="6">Catalyzes xyloglucan endohydrolysis (XEH) and/or endotransglycosylation (XET). Cleaves and religates xyloglucan polymers, an essential constituent of the primary cell wall, and thereby participates in cell wall construction of growing tissues.</text>
</comment>
<dbReference type="OrthoDB" id="4781at2759"/>
<keyword evidence="6" id="KW-0052">Apoplast</keyword>
<feature type="domain" description="GH16" evidence="8">
    <location>
        <begin position="39"/>
        <end position="237"/>
    </location>
</feature>
<evidence type="ECO:0000313" key="11">
    <source>
        <dbReference type="Proteomes" id="UP001055439"/>
    </source>
</evidence>
<dbReference type="PIRSF" id="PIRSF005604">
    <property type="entry name" value="XET"/>
    <property type="match status" value="1"/>
</dbReference>
<dbReference type="InterPro" id="IPR010713">
    <property type="entry name" value="XET_C"/>
</dbReference>
<dbReference type="Gene3D" id="2.60.120.200">
    <property type="match status" value="1"/>
</dbReference>
<evidence type="ECO:0000256" key="4">
    <source>
        <dbReference type="ARBA" id="ARBA00023295"/>
    </source>
</evidence>
<dbReference type="Pfam" id="PF06955">
    <property type="entry name" value="XET_C"/>
    <property type="match status" value="1"/>
</dbReference>
<comment type="subcellular location">
    <subcellularLocation>
        <location evidence="6">Secreted</location>
        <location evidence="6">Cell wall</location>
    </subcellularLocation>
    <subcellularLocation>
        <location evidence="6">Secreted</location>
        <location evidence="6">Extracellular space</location>
        <location evidence="6">Apoplast</location>
    </subcellularLocation>
</comment>
<comment type="similarity">
    <text evidence="6">Belongs to the glycosyl hydrolase 16 family.</text>
</comment>
<keyword evidence="6" id="KW-0134">Cell wall</keyword>
<dbReference type="Proteomes" id="UP001055439">
    <property type="component" value="Chromosome 5"/>
</dbReference>
<feature type="chain" id="PRO_5039750704" description="Xyloglucan endotransglucosylase/hydrolase" evidence="6">
    <location>
        <begin position="24"/>
        <end position="360"/>
    </location>
</feature>
<feature type="compositionally biased region" description="Basic residues" evidence="7">
    <location>
        <begin position="336"/>
        <end position="349"/>
    </location>
</feature>
<keyword evidence="6" id="KW-0961">Cell wall biogenesis/degradation</keyword>
<evidence type="ECO:0000256" key="6">
    <source>
        <dbReference type="RuleBase" id="RU361120"/>
    </source>
</evidence>
<evidence type="ECO:0000256" key="2">
    <source>
        <dbReference type="ARBA" id="ARBA00022801"/>
    </source>
</evidence>
<dbReference type="GO" id="GO:0048046">
    <property type="term" value="C:apoplast"/>
    <property type="evidence" value="ECO:0007669"/>
    <property type="project" value="UniProtKB-SubCell"/>
</dbReference>
<dbReference type="InterPro" id="IPR016455">
    <property type="entry name" value="XTH"/>
</dbReference>
<dbReference type="GO" id="GO:0010411">
    <property type="term" value="P:xyloglucan metabolic process"/>
    <property type="evidence" value="ECO:0007669"/>
    <property type="project" value="InterPro"/>
</dbReference>
<proteinExistence type="inferred from homology"/>
<dbReference type="AlphaFoldDB" id="A0A9E7K3I7"/>
<accession>A0A9E7K3I7</accession>
<keyword evidence="4 6" id="KW-0326">Glycosidase</keyword>
<dbReference type="InterPro" id="IPR044791">
    <property type="entry name" value="Beta-glucanase/XTH"/>
</dbReference>
<organism evidence="10 11">
    <name type="scientific">Musa troglodytarum</name>
    <name type="common">fe'i banana</name>
    <dbReference type="NCBI Taxonomy" id="320322"/>
    <lineage>
        <taxon>Eukaryota</taxon>
        <taxon>Viridiplantae</taxon>
        <taxon>Streptophyta</taxon>
        <taxon>Embryophyta</taxon>
        <taxon>Tracheophyta</taxon>
        <taxon>Spermatophyta</taxon>
        <taxon>Magnoliopsida</taxon>
        <taxon>Liliopsida</taxon>
        <taxon>Zingiberales</taxon>
        <taxon>Musaceae</taxon>
        <taxon>Musa</taxon>
    </lineage>
</organism>
<keyword evidence="11" id="KW-1185">Reference proteome</keyword>
<evidence type="ECO:0000259" key="8">
    <source>
        <dbReference type="Pfam" id="PF00722"/>
    </source>
</evidence>
<feature type="domain" description="Xyloglucan endo-transglycosylase C-terminal" evidence="9">
    <location>
        <begin position="280"/>
        <end position="316"/>
    </location>
</feature>
<feature type="active site" description="Nucleophile" evidence="5">
    <location>
        <position position="130"/>
    </location>
</feature>
<dbReference type="Pfam" id="PF00722">
    <property type="entry name" value="Glyco_hydro_16"/>
    <property type="match status" value="1"/>
</dbReference>
<feature type="active site" description="Proton donor" evidence="5">
    <location>
        <position position="134"/>
    </location>
</feature>
<dbReference type="GO" id="GO:0004553">
    <property type="term" value="F:hydrolase activity, hydrolyzing O-glycosyl compounds"/>
    <property type="evidence" value="ECO:0007669"/>
    <property type="project" value="InterPro"/>
</dbReference>
<keyword evidence="6" id="KW-0732">Signal</keyword>
<dbReference type="InterPro" id="IPR000757">
    <property type="entry name" value="Beta-glucanase-like"/>
</dbReference>
<feature type="compositionally biased region" description="Basic and acidic residues" evidence="7">
    <location>
        <begin position="350"/>
        <end position="360"/>
    </location>
</feature>
<gene>
    <name evidence="10" type="ORF">MUK42_03005</name>
</gene>
<comment type="PTM">
    <text evidence="6">Contains at least one intrachain disulfide bond essential for its enzymatic activity.</text>
</comment>
<evidence type="ECO:0000256" key="5">
    <source>
        <dbReference type="PIRSR" id="PIRSR005604-1"/>
    </source>
</evidence>
<sequence length="360" mass="40842">MTAAPSIAAAVVMLSCIVTAAVALNVTTLPFDDGFCHLFGDDNLVRSPDGRSARLILNRYSGSGFISNDLYDHGFFSASIKLPSDYTAGVVVAFYGVALNCCIDSGFDAELWNSAPQTSNGDIFEKTHDELDFEFLGNTRGREWRIQTNVYGNGSTSRGREERYLLSFDPTVEAHRYSILWTSDFIIFYIDDTPIREVVRSDAMGGDYPSKPMSVYATIWDGSTWATGNGKYKVNYKYAPFVSDFSDLVLRGCRVDPIQQPDSARRCAEANEELLTADFAVMTPKKRAAMRRFRERYMTYSFCYDTNRYPVTFPDCDVIPSEQSRFFEWGETKYPRERRRSRRQIRKPPRAGDPKREADV</sequence>
<protein>
    <recommendedName>
        <fullName evidence="6">Xyloglucan endotransglucosylase/hydrolase</fullName>
        <ecNumber evidence="6">2.4.1.207</ecNumber>
    </recommendedName>
</protein>
<evidence type="ECO:0000313" key="10">
    <source>
        <dbReference type="EMBL" id="URE03214.1"/>
    </source>
</evidence>